<dbReference type="Pfam" id="PF03676">
    <property type="entry name" value="PHAF1"/>
    <property type="match status" value="1"/>
</dbReference>
<dbReference type="PANTHER" id="PTHR13465">
    <property type="entry name" value="UPF0183 PROTEIN"/>
    <property type="match status" value="1"/>
</dbReference>
<dbReference type="Proteomes" id="UP001158576">
    <property type="component" value="Chromosome 2"/>
</dbReference>
<evidence type="ECO:0000313" key="3">
    <source>
        <dbReference type="Proteomes" id="UP001158576"/>
    </source>
</evidence>
<sequence>MPLDFEVIPELALATQNWEVRLGSPIGMVISTFQKATQEVKQIDLGYAEDNESDITLTLTNDGVRFYFCPISQRLRKIEIYDLTKCILRYSGIPISSKATSPTLSQIDSSFGATHPGEYCPQTACYLLTYRGIAFGFEERHPSPDSVVKSCSIFDGSVLAMAEAPHFPFRDVIHCERCEVGLDEHGTPHKLTFDLITKTAHEERAQEFTRVVSFGDFPQDVQTEIGCPDTIHYKSEDKMQIHLGHKPSINTDYFFNYFALGVDLLFCGKTHQLKKFILHSNYPCHYDFSIYERCEFNIPISATTLRPELDAEELIIDPRTSWTEIQGRVCEPISKPVSLRRTSSANNTNPWGSTKCYSFGNMVYEVMPSDQIATVIIFNK</sequence>
<reference evidence="2 3" key="1">
    <citation type="submission" date="2021-04" db="EMBL/GenBank/DDBJ databases">
        <authorList>
            <person name="Bliznina A."/>
        </authorList>
    </citation>
    <scope>NUCLEOTIDE SEQUENCE [LARGE SCALE GENOMIC DNA]</scope>
</reference>
<keyword evidence="3" id="KW-1185">Reference proteome</keyword>
<gene>
    <name evidence="2" type="ORF">OKIOD_LOCUS16665</name>
</gene>
<protein>
    <submittedName>
        <fullName evidence="2">Oidioi.mRNA.OKI2018_I69.chr2.g7900.t1.cds</fullName>
    </submittedName>
</protein>
<evidence type="ECO:0000256" key="1">
    <source>
        <dbReference type="ARBA" id="ARBA00024339"/>
    </source>
</evidence>
<name>A0ABN7TE35_OIKDI</name>
<proteinExistence type="inferred from homology"/>
<dbReference type="EMBL" id="OU015567">
    <property type="protein sequence ID" value="CAG5113810.1"/>
    <property type="molecule type" value="Genomic_DNA"/>
</dbReference>
<dbReference type="InterPro" id="IPR039156">
    <property type="entry name" value="PHAF1/BROMI"/>
</dbReference>
<dbReference type="PANTHER" id="PTHR13465:SF2">
    <property type="entry name" value="PHAGOSOME ASSEMBLY FACTOR 1"/>
    <property type="match status" value="1"/>
</dbReference>
<accession>A0ABN7TE35</accession>
<evidence type="ECO:0000313" key="2">
    <source>
        <dbReference type="EMBL" id="CAG5113810.1"/>
    </source>
</evidence>
<dbReference type="InterPro" id="IPR005373">
    <property type="entry name" value="PHAF1"/>
</dbReference>
<comment type="similarity">
    <text evidence="1">Belongs to the PHAF1 family.</text>
</comment>
<organism evidence="2 3">
    <name type="scientific">Oikopleura dioica</name>
    <name type="common">Tunicate</name>
    <dbReference type="NCBI Taxonomy" id="34765"/>
    <lineage>
        <taxon>Eukaryota</taxon>
        <taxon>Metazoa</taxon>
        <taxon>Chordata</taxon>
        <taxon>Tunicata</taxon>
        <taxon>Appendicularia</taxon>
        <taxon>Copelata</taxon>
        <taxon>Oikopleuridae</taxon>
        <taxon>Oikopleura</taxon>
    </lineage>
</organism>